<dbReference type="GO" id="GO:0005796">
    <property type="term" value="C:Golgi lumen"/>
    <property type="evidence" value="ECO:0007669"/>
    <property type="project" value="TreeGrafter"/>
</dbReference>
<evidence type="ECO:0000256" key="1">
    <source>
        <dbReference type="SAM" id="MobiDB-lite"/>
    </source>
</evidence>
<gene>
    <name evidence="3" type="ORF">SPBR_07695</name>
</gene>
<dbReference type="RefSeq" id="XP_040617609.1">
    <property type="nucleotide sequence ID" value="XM_040765949.1"/>
</dbReference>
<feature type="domain" description="Glutaredoxin" evidence="2">
    <location>
        <begin position="193"/>
        <end position="258"/>
    </location>
</feature>
<proteinExistence type="predicted"/>
<sequence>MARRFKLVLIAALAFTIATMLYTSRLRDARAPDQRTIQDFYHKTKGALTPGSGSGAAAVGGTADKAAAAKVIDMDNDGDVDEDDARLAREMQSRLKAAEQQAKDNANAKAPNRPDAPGSVIGVGSSANGQKAAGGAAGAGAGAGAGAPAPGAGGAAAVGGVAAPAAAGAGAGAAPGADEAATELASILRRAPVVIFSKTYCPFSKRAKGVLLDKYVIEPAPVVVELDTHPLGPQLQAHLAERTGRRTVPNILVDGTSIGGGDDVAALDASKQLLDKVTTLGAKSGVLMKERLG</sequence>
<organism evidence="3 4">
    <name type="scientific">Sporothrix brasiliensis 5110</name>
    <dbReference type="NCBI Taxonomy" id="1398154"/>
    <lineage>
        <taxon>Eukaryota</taxon>
        <taxon>Fungi</taxon>
        <taxon>Dikarya</taxon>
        <taxon>Ascomycota</taxon>
        <taxon>Pezizomycotina</taxon>
        <taxon>Sordariomycetes</taxon>
        <taxon>Sordariomycetidae</taxon>
        <taxon>Ophiostomatales</taxon>
        <taxon>Ophiostomataceae</taxon>
        <taxon>Sporothrix</taxon>
    </lineage>
</organism>
<dbReference type="InterPro" id="IPR002109">
    <property type="entry name" value="Glutaredoxin"/>
</dbReference>
<dbReference type="Proteomes" id="UP000031575">
    <property type="component" value="Unassembled WGS sequence"/>
</dbReference>
<name>A0A0C2ET63_9PEZI</name>
<comment type="caution">
    <text evidence="3">The sequence shown here is derived from an EMBL/GenBank/DDBJ whole genome shotgun (WGS) entry which is preliminary data.</text>
</comment>
<dbReference type="CDD" id="cd03419">
    <property type="entry name" value="GRX_GRXh_1_2_like"/>
    <property type="match status" value="1"/>
</dbReference>
<dbReference type="OrthoDB" id="423313at2759"/>
<dbReference type="GeneID" id="63680870"/>
<evidence type="ECO:0000313" key="3">
    <source>
        <dbReference type="EMBL" id="KIH89599.1"/>
    </source>
</evidence>
<dbReference type="GO" id="GO:0000324">
    <property type="term" value="C:fungal-type vacuole"/>
    <property type="evidence" value="ECO:0007669"/>
    <property type="project" value="TreeGrafter"/>
</dbReference>
<keyword evidence="4" id="KW-1185">Reference proteome</keyword>
<dbReference type="AlphaFoldDB" id="A0A0C2ET63"/>
<dbReference type="GO" id="GO:0015038">
    <property type="term" value="F:glutathione disulfide oxidoreductase activity"/>
    <property type="evidence" value="ECO:0007669"/>
    <property type="project" value="TreeGrafter"/>
</dbReference>
<dbReference type="HOGENOM" id="CLU_026126_0_0_1"/>
<dbReference type="PRINTS" id="PR00160">
    <property type="entry name" value="GLUTAREDOXIN"/>
</dbReference>
<dbReference type="Pfam" id="PF00462">
    <property type="entry name" value="Glutaredoxin"/>
    <property type="match status" value="1"/>
</dbReference>
<dbReference type="VEuPathDB" id="FungiDB:SPBR_07695"/>
<dbReference type="SUPFAM" id="SSF52833">
    <property type="entry name" value="Thioredoxin-like"/>
    <property type="match status" value="1"/>
</dbReference>
<evidence type="ECO:0000259" key="2">
    <source>
        <dbReference type="Pfam" id="PF00462"/>
    </source>
</evidence>
<dbReference type="InterPro" id="IPR036249">
    <property type="entry name" value="Thioredoxin-like_sf"/>
</dbReference>
<dbReference type="PANTHER" id="PTHR45694:SF5">
    <property type="entry name" value="GLUTAREDOXIN 2"/>
    <property type="match status" value="1"/>
</dbReference>
<dbReference type="EMBL" id="AWTV01000009">
    <property type="protein sequence ID" value="KIH89599.1"/>
    <property type="molecule type" value="Genomic_DNA"/>
</dbReference>
<dbReference type="PROSITE" id="PS51354">
    <property type="entry name" value="GLUTAREDOXIN_2"/>
    <property type="match status" value="1"/>
</dbReference>
<protein>
    <submittedName>
        <fullName evidence="3">Glutaredoxin domain containing protein</fullName>
    </submittedName>
</protein>
<evidence type="ECO:0000313" key="4">
    <source>
        <dbReference type="Proteomes" id="UP000031575"/>
    </source>
</evidence>
<dbReference type="Gene3D" id="3.40.30.10">
    <property type="entry name" value="Glutaredoxin"/>
    <property type="match status" value="1"/>
</dbReference>
<dbReference type="InterPro" id="IPR014025">
    <property type="entry name" value="Glutaredoxin_subgr"/>
</dbReference>
<dbReference type="PANTHER" id="PTHR45694">
    <property type="entry name" value="GLUTAREDOXIN 2"/>
    <property type="match status" value="1"/>
</dbReference>
<reference evidence="3 4" key="1">
    <citation type="journal article" date="2014" name="BMC Genomics">
        <title>Comparative genomics of the major fungal agents of human and animal Sporotrichosis: Sporothrix schenckii and Sporothrix brasiliensis.</title>
        <authorList>
            <person name="Teixeira M.M."/>
            <person name="de Almeida L.G."/>
            <person name="Kubitschek-Barreira P."/>
            <person name="Alves F.L."/>
            <person name="Kioshima E.S."/>
            <person name="Abadio A.K."/>
            <person name="Fernandes L."/>
            <person name="Derengowski L.S."/>
            <person name="Ferreira K.S."/>
            <person name="Souza R.C."/>
            <person name="Ruiz J.C."/>
            <person name="de Andrade N.C."/>
            <person name="Paes H.C."/>
            <person name="Nicola A.M."/>
            <person name="Albuquerque P."/>
            <person name="Gerber A.L."/>
            <person name="Martins V.P."/>
            <person name="Peconick L.D."/>
            <person name="Neto A.V."/>
            <person name="Chaucanez C.B."/>
            <person name="Silva P.A."/>
            <person name="Cunha O.L."/>
            <person name="de Oliveira F.F."/>
            <person name="dos Santos T.C."/>
            <person name="Barros A.L."/>
            <person name="Soares M.A."/>
            <person name="de Oliveira L.M."/>
            <person name="Marini M.M."/>
            <person name="Villalobos-Duno H."/>
            <person name="Cunha M.M."/>
            <person name="de Hoog S."/>
            <person name="da Silveira J.F."/>
            <person name="Henrissat B."/>
            <person name="Nino-Vega G.A."/>
            <person name="Cisalpino P.S."/>
            <person name="Mora-Montes H.M."/>
            <person name="Almeida S.R."/>
            <person name="Stajich J.E."/>
            <person name="Lopes-Bezerra L.M."/>
            <person name="Vasconcelos A.T."/>
            <person name="Felipe M.S."/>
        </authorList>
    </citation>
    <scope>NUCLEOTIDE SEQUENCE [LARGE SCALE GENOMIC DNA]</scope>
    <source>
        <strain evidence="3 4">5110</strain>
    </source>
</reference>
<dbReference type="GO" id="GO:0005801">
    <property type="term" value="C:cis-Golgi network"/>
    <property type="evidence" value="ECO:0007669"/>
    <property type="project" value="TreeGrafter"/>
</dbReference>
<accession>A0A0C2ET63</accession>
<dbReference type="GO" id="GO:0034599">
    <property type="term" value="P:cellular response to oxidative stress"/>
    <property type="evidence" value="ECO:0007669"/>
    <property type="project" value="TreeGrafter"/>
</dbReference>
<feature type="region of interest" description="Disordered" evidence="1">
    <location>
        <begin position="93"/>
        <end position="154"/>
    </location>
</feature>
<feature type="compositionally biased region" description="Gly residues" evidence="1">
    <location>
        <begin position="135"/>
        <end position="154"/>
    </location>
</feature>